<keyword evidence="3" id="KW-1185">Reference proteome</keyword>
<feature type="region of interest" description="Disordered" evidence="1">
    <location>
        <begin position="802"/>
        <end position="821"/>
    </location>
</feature>
<feature type="region of interest" description="Disordered" evidence="1">
    <location>
        <begin position="213"/>
        <end position="232"/>
    </location>
</feature>
<evidence type="ECO:0000256" key="1">
    <source>
        <dbReference type="SAM" id="MobiDB-lite"/>
    </source>
</evidence>
<dbReference type="VEuPathDB" id="TriTrypDB:BSAL_13140"/>
<gene>
    <name evidence="2" type="ORF">BSAL_13140</name>
</gene>
<protein>
    <submittedName>
        <fullName evidence="2">Uncharacterized protein</fullName>
    </submittedName>
</protein>
<evidence type="ECO:0000313" key="2">
    <source>
        <dbReference type="EMBL" id="CUG88011.1"/>
    </source>
</evidence>
<feature type="compositionally biased region" description="Polar residues" evidence="1">
    <location>
        <begin position="367"/>
        <end position="379"/>
    </location>
</feature>
<feature type="region of interest" description="Disordered" evidence="1">
    <location>
        <begin position="88"/>
        <end position="107"/>
    </location>
</feature>
<feature type="region of interest" description="Disordered" evidence="1">
    <location>
        <begin position="354"/>
        <end position="395"/>
    </location>
</feature>
<proteinExistence type="predicted"/>
<feature type="compositionally biased region" description="Polar residues" evidence="1">
    <location>
        <begin position="222"/>
        <end position="232"/>
    </location>
</feature>
<organism evidence="2 3">
    <name type="scientific">Bodo saltans</name>
    <name type="common">Flagellated protozoan</name>
    <dbReference type="NCBI Taxonomy" id="75058"/>
    <lineage>
        <taxon>Eukaryota</taxon>
        <taxon>Discoba</taxon>
        <taxon>Euglenozoa</taxon>
        <taxon>Kinetoplastea</taxon>
        <taxon>Metakinetoplastina</taxon>
        <taxon>Eubodonida</taxon>
        <taxon>Bodonidae</taxon>
        <taxon>Bodo</taxon>
    </lineage>
</organism>
<dbReference type="EMBL" id="CYKH01001607">
    <property type="protein sequence ID" value="CUG88011.1"/>
    <property type="molecule type" value="Genomic_DNA"/>
</dbReference>
<dbReference type="Proteomes" id="UP000051952">
    <property type="component" value="Unassembled WGS sequence"/>
</dbReference>
<reference evidence="3" key="1">
    <citation type="submission" date="2015-09" db="EMBL/GenBank/DDBJ databases">
        <authorList>
            <consortium name="Pathogen Informatics"/>
        </authorList>
    </citation>
    <scope>NUCLEOTIDE SEQUENCE [LARGE SCALE GENOMIC DNA]</scope>
    <source>
        <strain evidence="3">Lake Konstanz</strain>
    </source>
</reference>
<sequence>MSAPPRRNTNSGRGGGPQPPARGASSSVAESIDAHLIEPVPPSLKKFHPGKGAILVRKIEIVSSQASQQALRPTPIEAIANAVLGTKSSNAARSSSPSATPAPSTNERVLALGPKGLYVSDPNGTVLRVMVYEDIQKLSIFQKYIHITFSTREDNEAHELLMSLSPFPDNSRNNPRDISDAIMRKCGKNLVIDEPTVEALGLSPARNKALCPSAASSSVSSPLGNTNNNRMGESFSASPMMSLAGDVSFATASASNASMVLLAPFDDYGPGEWARVVEELYRQNMPSKLREVPALLKKFAGQEQNLVLGIVKKYNVANPANVIASACGRAITGTTSVAPQQATASSPPSAIVVEESVSASPEGTRSAPLQSSPIPSTRPSPKDQPLRGRPLEVADDGGDEAIKFQRALEHASNATDDFAIQQRRSHENLETLNNDPDDLYSRPVDDDDEPSPVYDEWNASQWADHLESRVAAAAVPSSGRPLHPEDDYEVNPEPQHTYDPTEVARDMEQDDEDEVDARGGGRSILPDDNVTVEDVSYLPLDRSPSSTAQHDYYSPAFDLSSIQPAAAVVVDPSLTYAHQLLAEENPSIERYNVARLIHLPSLERRDHSVEGEFETMDQPPPSSRMDVYKPFETRSGSPDLLVSRRPLQELAAPVRHHAHTVLPNRRLFGGGNSGGVRVGAMPPSFHDATYSPAAKEVSPESSYLNPPRHLAVDGDEPIEAESFPAWETAEKPAGGATAAAMLNNSPDAVTTTPPSAVATKTNVLSAIPPSFGGGSPQQRQEITSTFSFPTRLSTVTRDSVLDILKGPGSSSSSTRKGNHLSPALQKTSALLPNNTSSTGSSLLSATTRKDGLDWDESSPTASPALQHRNVGRYFLSANATEALRLLRPEHAITLPSPGSHNVSVEELISIAVGILKQNRGSSNNTTVAKSTTTQVSVAAARLYQTWSVDVQAKCFHALQAFLGDEWNCSAFLNALAPLVDFRFDSVVLTLKGNGGGDASPTAEHLDEAHSSAPHQRRARVQMHCPQVLFDAFVAAWDSRSRHVLRVTSRHGCMSLNDVSADFLEFIDRYSAYAGNNGGGDGGGNAPSIAALSRAAVTSPLGPAARRTSMEFDVSHPQYSATSMFAKERTVPATDFSSLWARGNVLLRVHNIPFHGSAAKDMQLIINDANFEVDYGNSHQSHDDGSGLPSSSIAGGTTSLPLTEWNDLVSRWNSAFADKAAR</sequence>
<feature type="compositionally biased region" description="Basic and acidic residues" evidence="1">
    <location>
        <begin position="380"/>
        <end position="392"/>
    </location>
</feature>
<accession>A0A0S4JDF5</accession>
<evidence type="ECO:0000313" key="3">
    <source>
        <dbReference type="Proteomes" id="UP000051952"/>
    </source>
</evidence>
<feature type="compositionally biased region" description="Low complexity" evidence="1">
    <location>
        <begin position="88"/>
        <end position="106"/>
    </location>
</feature>
<feature type="region of interest" description="Disordered" evidence="1">
    <location>
        <begin position="1"/>
        <end position="33"/>
    </location>
</feature>
<feature type="region of interest" description="Disordered" evidence="1">
    <location>
        <begin position="425"/>
        <end position="455"/>
    </location>
</feature>
<feature type="region of interest" description="Disordered" evidence="1">
    <location>
        <begin position="473"/>
        <end position="530"/>
    </location>
</feature>
<name>A0A0S4JDF5_BODSA</name>
<dbReference type="AlphaFoldDB" id="A0A0S4JDF5"/>